<feature type="compositionally biased region" description="Low complexity" evidence="14">
    <location>
        <begin position="796"/>
        <end position="820"/>
    </location>
</feature>
<evidence type="ECO:0000256" key="6">
    <source>
        <dbReference type="ARBA" id="ARBA00022692"/>
    </source>
</evidence>
<feature type="transmembrane region" description="Helical" evidence="15">
    <location>
        <begin position="161"/>
        <end position="180"/>
    </location>
</feature>
<name>A0A1E3I6W4_9TREE</name>
<evidence type="ECO:0000256" key="9">
    <source>
        <dbReference type="ARBA" id="ARBA00023002"/>
    </source>
</evidence>
<dbReference type="InterPro" id="IPR017927">
    <property type="entry name" value="FAD-bd_FR_type"/>
</dbReference>
<evidence type="ECO:0000313" key="17">
    <source>
        <dbReference type="EMBL" id="ODN83551.1"/>
    </source>
</evidence>
<keyword evidence="10" id="KW-0406">Ion transport</keyword>
<feature type="region of interest" description="Disordered" evidence="14">
    <location>
        <begin position="686"/>
        <end position="756"/>
    </location>
</feature>
<accession>A0A1E3I6W4</accession>
<evidence type="ECO:0000256" key="12">
    <source>
        <dbReference type="ARBA" id="ARBA00023180"/>
    </source>
</evidence>
<dbReference type="PANTHER" id="PTHR32361:SF9">
    <property type="entry name" value="FERRIC REDUCTASE TRANSMEMBRANE COMPONENT 3-RELATED"/>
    <property type="match status" value="1"/>
</dbReference>
<feature type="region of interest" description="Disordered" evidence="14">
    <location>
        <begin position="774"/>
        <end position="865"/>
    </location>
</feature>
<dbReference type="Pfam" id="PF08022">
    <property type="entry name" value="FAD_binding_8"/>
    <property type="match status" value="1"/>
</dbReference>
<evidence type="ECO:0000256" key="7">
    <source>
        <dbReference type="ARBA" id="ARBA00022982"/>
    </source>
</evidence>
<dbReference type="PANTHER" id="PTHR32361">
    <property type="entry name" value="FERRIC/CUPRIC REDUCTASE TRANSMEMBRANE COMPONENT"/>
    <property type="match status" value="1"/>
</dbReference>
<evidence type="ECO:0000256" key="15">
    <source>
        <dbReference type="SAM" id="Phobius"/>
    </source>
</evidence>
<keyword evidence="4" id="KW-0813">Transport</keyword>
<dbReference type="SUPFAM" id="SSF63380">
    <property type="entry name" value="Riboflavin synthase domain-like"/>
    <property type="match status" value="1"/>
</dbReference>
<dbReference type="GO" id="GO:0052851">
    <property type="term" value="F:ferric-chelate reductase (NADPH) activity"/>
    <property type="evidence" value="ECO:0007669"/>
    <property type="project" value="UniProtKB-EC"/>
</dbReference>
<dbReference type="InterPro" id="IPR039261">
    <property type="entry name" value="FNR_nucleotide-bd"/>
</dbReference>
<dbReference type="EC" id="1.16.1.9" evidence="3"/>
<dbReference type="InterPro" id="IPR013112">
    <property type="entry name" value="FAD-bd_8"/>
</dbReference>
<gene>
    <name evidence="17" type="ORF">L202_01672</name>
</gene>
<reference evidence="17 18" key="1">
    <citation type="submission" date="2016-06" db="EMBL/GenBank/DDBJ databases">
        <title>Evolution of pathogenesis and genome organization in the Tremellales.</title>
        <authorList>
            <person name="Cuomo C."/>
            <person name="Litvintseva A."/>
            <person name="Heitman J."/>
            <person name="Chen Y."/>
            <person name="Sun S."/>
            <person name="Springer D."/>
            <person name="Dromer F."/>
            <person name="Young S."/>
            <person name="Zeng Q."/>
            <person name="Chapman S."/>
            <person name="Gujja S."/>
            <person name="Saif S."/>
            <person name="Birren B."/>
        </authorList>
    </citation>
    <scope>NUCLEOTIDE SEQUENCE [LARGE SCALE GENOMIC DNA]</scope>
    <source>
        <strain evidence="17 18">CBS 6039</strain>
    </source>
</reference>
<feature type="compositionally biased region" description="Polar residues" evidence="14">
    <location>
        <begin position="699"/>
        <end position="708"/>
    </location>
</feature>
<evidence type="ECO:0000256" key="10">
    <source>
        <dbReference type="ARBA" id="ARBA00023065"/>
    </source>
</evidence>
<evidence type="ECO:0000256" key="11">
    <source>
        <dbReference type="ARBA" id="ARBA00023136"/>
    </source>
</evidence>
<keyword evidence="18" id="KW-1185">Reference proteome</keyword>
<organism evidence="17 18">
    <name type="scientific">Cryptococcus amylolentus CBS 6039</name>
    <dbReference type="NCBI Taxonomy" id="1295533"/>
    <lineage>
        <taxon>Eukaryota</taxon>
        <taxon>Fungi</taxon>
        <taxon>Dikarya</taxon>
        <taxon>Basidiomycota</taxon>
        <taxon>Agaricomycotina</taxon>
        <taxon>Tremellomycetes</taxon>
        <taxon>Tremellales</taxon>
        <taxon>Cryptococcaceae</taxon>
        <taxon>Cryptococcus</taxon>
    </lineage>
</organism>
<protein>
    <recommendedName>
        <fullName evidence="3">ferric-chelate reductase (NADPH)</fullName>
        <ecNumber evidence="3">1.16.1.9</ecNumber>
    </recommendedName>
</protein>
<feature type="compositionally biased region" description="Low complexity" evidence="14">
    <location>
        <begin position="645"/>
        <end position="656"/>
    </location>
</feature>
<evidence type="ECO:0000256" key="1">
    <source>
        <dbReference type="ARBA" id="ARBA00004651"/>
    </source>
</evidence>
<dbReference type="GeneID" id="30152981"/>
<dbReference type="SFLD" id="SFLDG01168">
    <property type="entry name" value="Ferric_reductase_subgroup_(FRE"/>
    <property type="match status" value="1"/>
</dbReference>
<feature type="transmembrane region" description="Helical" evidence="15">
    <location>
        <begin position="12"/>
        <end position="32"/>
    </location>
</feature>
<feature type="region of interest" description="Disordered" evidence="14">
    <location>
        <begin position="592"/>
        <end position="626"/>
    </location>
</feature>
<evidence type="ECO:0000313" key="18">
    <source>
        <dbReference type="Proteomes" id="UP000094065"/>
    </source>
</evidence>
<keyword evidence="5" id="KW-1003">Cell membrane</keyword>
<dbReference type="Gene3D" id="3.40.50.80">
    <property type="entry name" value="Nucleotide-binding domain of ferredoxin-NADP reductase (FNR) module"/>
    <property type="match status" value="1"/>
</dbReference>
<dbReference type="SFLD" id="SFLDS00052">
    <property type="entry name" value="Ferric_Reductase_Domain"/>
    <property type="match status" value="1"/>
</dbReference>
<evidence type="ECO:0000256" key="2">
    <source>
        <dbReference type="ARBA" id="ARBA00006278"/>
    </source>
</evidence>
<dbReference type="Proteomes" id="UP000094065">
    <property type="component" value="Unassembled WGS sequence"/>
</dbReference>
<dbReference type="CDD" id="cd06186">
    <property type="entry name" value="NOX_Duox_like_FAD_NADP"/>
    <property type="match status" value="1"/>
</dbReference>
<comment type="similarity">
    <text evidence="2">Belongs to the ferric reductase (FRE) family.</text>
</comment>
<evidence type="ECO:0000256" key="13">
    <source>
        <dbReference type="ARBA" id="ARBA00048483"/>
    </source>
</evidence>
<proteinExistence type="inferred from homology"/>
<feature type="domain" description="FAD-binding FR-type" evidence="16">
    <location>
        <begin position="295"/>
        <end position="421"/>
    </location>
</feature>
<dbReference type="OrthoDB" id="4494341at2759"/>
<comment type="subcellular location">
    <subcellularLocation>
        <location evidence="1">Cell membrane</location>
        <topology evidence="1">Multi-pass membrane protein</topology>
    </subcellularLocation>
</comment>
<dbReference type="PROSITE" id="PS51384">
    <property type="entry name" value="FAD_FR"/>
    <property type="match status" value="1"/>
</dbReference>
<keyword evidence="6 15" id="KW-0812">Transmembrane</keyword>
<evidence type="ECO:0000256" key="14">
    <source>
        <dbReference type="SAM" id="MobiDB-lite"/>
    </source>
</evidence>
<keyword evidence="12" id="KW-0325">Glycoprotein</keyword>
<comment type="caution">
    <text evidence="17">The sequence shown here is derived from an EMBL/GenBank/DDBJ whole genome shotgun (WGS) entry which is preliminary data.</text>
</comment>
<dbReference type="InterPro" id="IPR013130">
    <property type="entry name" value="Fe3_Rdtase_TM_dom"/>
</dbReference>
<dbReference type="AlphaFoldDB" id="A0A1E3I6W4"/>
<dbReference type="InterPro" id="IPR013121">
    <property type="entry name" value="Fe_red_NAD-bd_6"/>
</dbReference>
<feature type="transmembrane region" description="Helical" evidence="15">
    <location>
        <begin position="192"/>
        <end position="210"/>
    </location>
</feature>
<dbReference type="STRING" id="1295533.A0A1E3I6W4"/>
<feature type="compositionally biased region" description="Basic and acidic residues" evidence="14">
    <location>
        <begin position="851"/>
        <end position="861"/>
    </location>
</feature>
<keyword evidence="8 15" id="KW-1133">Transmembrane helix</keyword>
<evidence type="ECO:0000259" key="16">
    <source>
        <dbReference type="PROSITE" id="PS51384"/>
    </source>
</evidence>
<dbReference type="GO" id="GO:0006826">
    <property type="term" value="P:iron ion transport"/>
    <property type="evidence" value="ECO:0007669"/>
    <property type="project" value="UniProtKB-ARBA"/>
</dbReference>
<feature type="transmembrane region" description="Helical" evidence="15">
    <location>
        <begin position="123"/>
        <end position="140"/>
    </location>
</feature>
<evidence type="ECO:0000256" key="5">
    <source>
        <dbReference type="ARBA" id="ARBA00022475"/>
    </source>
</evidence>
<feature type="compositionally biased region" description="Basic and acidic residues" evidence="14">
    <location>
        <begin position="970"/>
        <end position="980"/>
    </location>
</feature>
<keyword evidence="11 15" id="KW-0472">Membrane</keyword>
<feature type="compositionally biased region" description="Low complexity" evidence="14">
    <location>
        <begin position="745"/>
        <end position="754"/>
    </location>
</feature>
<dbReference type="EMBL" id="AWGJ01000002">
    <property type="protein sequence ID" value="ODN83551.1"/>
    <property type="molecule type" value="Genomic_DNA"/>
</dbReference>
<feature type="region of interest" description="Disordered" evidence="14">
    <location>
        <begin position="639"/>
        <end position="660"/>
    </location>
</feature>
<evidence type="ECO:0000256" key="4">
    <source>
        <dbReference type="ARBA" id="ARBA00022448"/>
    </source>
</evidence>
<keyword evidence="7" id="KW-0249">Electron transport</keyword>
<feature type="transmembrane region" description="Helical" evidence="15">
    <location>
        <begin position="94"/>
        <end position="111"/>
    </location>
</feature>
<evidence type="ECO:0000256" key="8">
    <source>
        <dbReference type="ARBA" id="ARBA00022989"/>
    </source>
</evidence>
<sequence length="1029" mass="113473">MALPAPVGYLYWYTTSIVLFILTLYNVLYKLFHLARSRGFISTASSHDSRIGRVWRTGRALVDKHVLLAGIRRPPLKFWKKRPSKWQIMPSTEVWWRVGHSVGFLVLAFYGTGWDRHTYANQAAWLAVAQIPLIIALAGKNNLISFLTGIPYDKLNYIHRAAGNLCLLGVWIHAGGHWSLSHGWSKASWSSTLAHWGFTGIFSLTLLSLISIQPFRRYVYEFFLALHIALVALMLAAFVMHWKAMNVWIYPGVGLWAADRIFRLLRIVYYNHIYPSKAILPPEEPSSPFSPMTSSNFKTHTTAQITLLTPSTLLLTIPRPSPRLSWDAGQHFYISIPGVSRWPWEGHPFTAASVPGMMEEDGAENDQLAFIVRVRDGFTKRLLRYAEENLPGGGYGRKGMEKQAVDVRAAVEGPYGPRIEVKEYDGVLIFAGGSGISFGVATLLQIIRDAKKGKGRVKHVTIVWMVTSRLHLDWITPLLSPHLKNLPPSLNVTLKIHITRPPIPLSSPCPSALPPPALLTSTLSNPSEHLRAQTELEEYLHRRVHERSEKHRRKSRWSVFSWASWGPRMGRDSARSGVITRRGNHAEIASGAVRKESVSEPTTGSLTRLTSRRSSHGEIHHPPPTKFAWSEHYTSDRMPNAQYISPSQSDHSGSPSATPIRRLSTALMPPVMEGVELVLSEAVSLPGIEEDPGKGTAGARSSSPTSGDFTEEGDLATRPRTLSPPPFPERRRHVSISDAPPLISPSPRRASSASVNFDRPRPSILLTSLKLRNHHRSSSHAPGLLLDPELLAPPMSRSSSAESVDSTTSASSGRSLASFTAPDTPPSIPDLLPALGLGQDSTTEESSLENIPDKKEEEDAQRPSTPTLLLSQLSSAADTSPEQVLQGLAFIGSIPDPQKRRESLEQWIGGVEGDLRMKANVLLGGLDVEGGVVRWKTGRANLRGEIRGMMDIVSLPSGQRFENKGASPQKDAEKNQPESVGERAKIWVGVCGPRSLLDSSTLAVREELSGKAVWGGGVRIDFHAESFGW</sequence>
<dbReference type="GO" id="GO:0015677">
    <property type="term" value="P:copper ion import"/>
    <property type="evidence" value="ECO:0007669"/>
    <property type="project" value="TreeGrafter"/>
</dbReference>
<feature type="transmembrane region" description="Helical" evidence="15">
    <location>
        <begin position="222"/>
        <end position="242"/>
    </location>
</feature>
<dbReference type="InterPro" id="IPR017938">
    <property type="entry name" value="Riboflavin_synthase-like_b-brl"/>
</dbReference>
<dbReference type="InterPro" id="IPR051410">
    <property type="entry name" value="Ferric/Cupric_Reductase"/>
</dbReference>
<evidence type="ECO:0000256" key="3">
    <source>
        <dbReference type="ARBA" id="ARBA00012668"/>
    </source>
</evidence>
<feature type="region of interest" description="Disordered" evidence="14">
    <location>
        <begin position="958"/>
        <end position="980"/>
    </location>
</feature>
<dbReference type="Pfam" id="PF08030">
    <property type="entry name" value="NAD_binding_6"/>
    <property type="match status" value="1"/>
</dbReference>
<dbReference type="RefSeq" id="XP_018997551.1">
    <property type="nucleotide sequence ID" value="XM_019135124.1"/>
</dbReference>
<comment type="catalytic activity">
    <reaction evidence="13">
        <text>2 a Fe(II)-siderophore + NADP(+) + H(+) = 2 a Fe(III)-siderophore + NADPH</text>
        <dbReference type="Rhea" id="RHEA:28795"/>
        <dbReference type="Rhea" id="RHEA-COMP:11342"/>
        <dbReference type="Rhea" id="RHEA-COMP:11344"/>
        <dbReference type="ChEBI" id="CHEBI:15378"/>
        <dbReference type="ChEBI" id="CHEBI:29033"/>
        <dbReference type="ChEBI" id="CHEBI:29034"/>
        <dbReference type="ChEBI" id="CHEBI:57783"/>
        <dbReference type="ChEBI" id="CHEBI:58349"/>
        <dbReference type="EC" id="1.16.1.9"/>
    </reaction>
</comment>
<dbReference type="GO" id="GO:0005886">
    <property type="term" value="C:plasma membrane"/>
    <property type="evidence" value="ECO:0007669"/>
    <property type="project" value="UniProtKB-SubCell"/>
</dbReference>
<dbReference type="Pfam" id="PF01794">
    <property type="entry name" value="Ferric_reduct"/>
    <property type="match status" value="1"/>
</dbReference>
<dbReference type="GO" id="GO:0006879">
    <property type="term" value="P:intracellular iron ion homeostasis"/>
    <property type="evidence" value="ECO:0007669"/>
    <property type="project" value="TreeGrafter"/>
</dbReference>
<keyword evidence="9" id="KW-0560">Oxidoreductase</keyword>